<proteinExistence type="predicted"/>
<dbReference type="Proteomes" id="UP001232245">
    <property type="component" value="Unassembled WGS sequence"/>
</dbReference>
<reference evidence="1 2" key="1">
    <citation type="submission" date="2023-07" db="EMBL/GenBank/DDBJ databases">
        <title>Genomic Encyclopedia of Type Strains, Phase IV (KMG-IV): sequencing the most valuable type-strain genomes for metagenomic binning, comparative biology and taxonomic classification.</title>
        <authorList>
            <person name="Goeker M."/>
        </authorList>
    </citation>
    <scope>NUCLEOTIDE SEQUENCE [LARGE SCALE GENOMIC DNA]</scope>
    <source>
        <strain evidence="1 2">DSM 17723</strain>
    </source>
</reference>
<evidence type="ECO:0000313" key="2">
    <source>
        <dbReference type="Proteomes" id="UP001232245"/>
    </source>
</evidence>
<keyword evidence="2" id="KW-1185">Reference proteome</keyword>
<organism evidence="1 2">
    <name type="scientific">Metabacillus niabensis</name>
    <dbReference type="NCBI Taxonomy" id="324854"/>
    <lineage>
        <taxon>Bacteria</taxon>
        <taxon>Bacillati</taxon>
        <taxon>Bacillota</taxon>
        <taxon>Bacilli</taxon>
        <taxon>Bacillales</taxon>
        <taxon>Bacillaceae</taxon>
        <taxon>Metabacillus</taxon>
    </lineage>
</organism>
<dbReference type="EMBL" id="JAUSTZ010000001">
    <property type="protein sequence ID" value="MDQ0224440.1"/>
    <property type="molecule type" value="Genomic_DNA"/>
</dbReference>
<gene>
    <name evidence="1" type="ORF">J2S02_000762</name>
</gene>
<name>A0ABT9YWS0_9BACI</name>
<sequence>MNEDLIKIYTGYKNESLSKFFDDLIDFVSKNSTQFKKYVYKNSLASVMKFKASDFYLGTTEDNIELAINIT</sequence>
<comment type="caution">
    <text evidence="1">The sequence shown here is derived from an EMBL/GenBank/DDBJ whole genome shotgun (WGS) entry which is preliminary data.</text>
</comment>
<accession>A0ABT9YWS0</accession>
<protein>
    <submittedName>
        <fullName evidence="1">Uncharacterized protein</fullName>
    </submittedName>
</protein>
<dbReference type="RefSeq" id="WP_307190564.1">
    <property type="nucleotide sequence ID" value="NZ_JAUSTZ010000001.1"/>
</dbReference>
<evidence type="ECO:0000313" key="1">
    <source>
        <dbReference type="EMBL" id="MDQ0224440.1"/>
    </source>
</evidence>